<dbReference type="AlphaFoldDB" id="A0AA39SAC8"/>
<dbReference type="InterPro" id="IPR039182">
    <property type="entry name" value="Pop1"/>
</dbReference>
<dbReference type="GO" id="GO:0001682">
    <property type="term" value="P:tRNA 5'-leader removal"/>
    <property type="evidence" value="ECO:0007669"/>
    <property type="project" value="InterPro"/>
</dbReference>
<feature type="signal peptide" evidence="1">
    <location>
        <begin position="1"/>
        <end position="21"/>
    </location>
</feature>
<feature type="chain" id="PRO_5041293525" description="POPLD domain-containing protein" evidence="1">
    <location>
        <begin position="22"/>
        <end position="232"/>
    </location>
</feature>
<protein>
    <recommendedName>
        <fullName evidence="2">POPLD domain-containing protein</fullName>
    </recommendedName>
</protein>
<name>A0AA39SAC8_ACESA</name>
<reference evidence="3" key="1">
    <citation type="journal article" date="2022" name="Plant J.">
        <title>Strategies of tolerance reflected in two North American maple genomes.</title>
        <authorList>
            <person name="McEvoy S.L."/>
            <person name="Sezen U.U."/>
            <person name="Trouern-Trend A."/>
            <person name="McMahon S.M."/>
            <person name="Schaberg P.G."/>
            <person name="Yang J."/>
            <person name="Wegrzyn J.L."/>
            <person name="Swenson N.G."/>
        </authorList>
    </citation>
    <scope>NUCLEOTIDE SEQUENCE</scope>
    <source>
        <strain evidence="3">NS2018</strain>
    </source>
</reference>
<dbReference type="PANTHER" id="PTHR22731">
    <property type="entry name" value="RIBONUCLEASES P/MRP PROTEIN SUBUNIT POP1"/>
    <property type="match status" value="1"/>
</dbReference>
<keyword evidence="1" id="KW-0732">Signal</keyword>
<dbReference type="Pfam" id="PF08170">
    <property type="entry name" value="POPLD"/>
    <property type="match status" value="1"/>
</dbReference>
<dbReference type="GO" id="GO:0005655">
    <property type="term" value="C:nucleolar ribonuclease P complex"/>
    <property type="evidence" value="ECO:0007669"/>
    <property type="project" value="InterPro"/>
</dbReference>
<accession>A0AA39SAC8</accession>
<evidence type="ECO:0000256" key="1">
    <source>
        <dbReference type="SAM" id="SignalP"/>
    </source>
</evidence>
<feature type="domain" description="POPLD" evidence="2">
    <location>
        <begin position="1"/>
        <end position="73"/>
    </location>
</feature>
<comment type="caution">
    <text evidence="3">The sequence shown here is derived from an EMBL/GenBank/DDBJ whole genome shotgun (WGS) entry which is preliminary data.</text>
</comment>
<dbReference type="GO" id="GO:0000172">
    <property type="term" value="C:ribonuclease MRP complex"/>
    <property type="evidence" value="ECO:0007669"/>
    <property type="project" value="InterPro"/>
</dbReference>
<organism evidence="3 4">
    <name type="scientific">Acer saccharum</name>
    <name type="common">Sugar maple</name>
    <dbReference type="NCBI Taxonomy" id="4024"/>
    <lineage>
        <taxon>Eukaryota</taxon>
        <taxon>Viridiplantae</taxon>
        <taxon>Streptophyta</taxon>
        <taxon>Embryophyta</taxon>
        <taxon>Tracheophyta</taxon>
        <taxon>Spermatophyta</taxon>
        <taxon>Magnoliopsida</taxon>
        <taxon>eudicotyledons</taxon>
        <taxon>Gunneridae</taxon>
        <taxon>Pentapetalae</taxon>
        <taxon>rosids</taxon>
        <taxon>malvids</taxon>
        <taxon>Sapindales</taxon>
        <taxon>Sapindaceae</taxon>
        <taxon>Hippocastanoideae</taxon>
        <taxon>Acereae</taxon>
        <taxon>Acer</taxon>
    </lineage>
</organism>
<evidence type="ECO:0000259" key="2">
    <source>
        <dbReference type="Pfam" id="PF08170"/>
    </source>
</evidence>
<dbReference type="EMBL" id="JAUESC010000382">
    <property type="protein sequence ID" value="KAK0587588.1"/>
    <property type="molecule type" value="Genomic_DNA"/>
</dbReference>
<reference evidence="3" key="2">
    <citation type="submission" date="2023-06" db="EMBL/GenBank/DDBJ databases">
        <authorList>
            <person name="Swenson N.G."/>
            <person name="Wegrzyn J.L."/>
            <person name="Mcevoy S.L."/>
        </authorList>
    </citation>
    <scope>NUCLEOTIDE SEQUENCE</scope>
    <source>
        <strain evidence="3">NS2018</strain>
        <tissue evidence="3">Leaf</tissue>
    </source>
</reference>
<keyword evidence="4" id="KW-1185">Reference proteome</keyword>
<evidence type="ECO:0000313" key="3">
    <source>
        <dbReference type="EMBL" id="KAK0587588.1"/>
    </source>
</evidence>
<proteinExistence type="predicted"/>
<dbReference type="PANTHER" id="PTHR22731:SF3">
    <property type="entry name" value="RIBONUCLEASES P_MRP PROTEIN SUBUNIT POP1"/>
    <property type="match status" value="1"/>
</dbReference>
<sequence length="232" mass="26412">MVPLRWVRVFWIAFVSKGAHAIGLREKQWIACETGVPYFPSDFPDCNAYSSFMATEAAATDQKSELRPTAMRPLRVPIPSPWNINCGKNNRVHLHAYKEGVFEEGAVVCAPSLSDVSQWTSRSEIKEIGIEMPQSSVRSYFKETASWKWELQIAEDPASKVSHRWPISFVTTGFVRGSKKPVAEAFCEAVLLARLREEQWNEMAVKRRRKEIYVLVRNLRSSPLLVLPTGRT</sequence>
<evidence type="ECO:0000313" key="4">
    <source>
        <dbReference type="Proteomes" id="UP001168877"/>
    </source>
</evidence>
<dbReference type="InterPro" id="IPR012590">
    <property type="entry name" value="POPLD_dom"/>
</dbReference>
<gene>
    <name evidence="3" type="ORF">LWI29_025414</name>
</gene>
<dbReference type="Proteomes" id="UP001168877">
    <property type="component" value="Unassembled WGS sequence"/>
</dbReference>